<dbReference type="PANTHER" id="PTHR46761:SF2">
    <property type="entry name" value="RAN GTPASE-ACTIVATING PROTEIN 1"/>
    <property type="match status" value="1"/>
</dbReference>
<dbReference type="AlphaFoldDB" id="I7LT69"/>
<dbReference type="RefSeq" id="XP_001032258.2">
    <property type="nucleotide sequence ID" value="XM_001032258.2"/>
</dbReference>
<evidence type="ECO:0000313" key="2">
    <source>
        <dbReference type="Proteomes" id="UP000009168"/>
    </source>
</evidence>
<dbReference type="InterPro" id="IPR045203">
    <property type="entry name" value="RanGAP1/2"/>
</dbReference>
<dbReference type="Proteomes" id="UP000009168">
    <property type="component" value="Unassembled WGS sequence"/>
</dbReference>
<keyword evidence="2" id="KW-1185">Reference proteome</keyword>
<dbReference type="OrthoDB" id="287671at2759"/>
<evidence type="ECO:0000313" key="1">
    <source>
        <dbReference type="EMBL" id="EAR84595.2"/>
    </source>
</evidence>
<dbReference type="SUPFAM" id="SSF52047">
    <property type="entry name" value="RNI-like"/>
    <property type="match status" value="2"/>
</dbReference>
<name>I7LT69_TETTS</name>
<protein>
    <submittedName>
        <fullName evidence="1">Kinase domain protein</fullName>
    </submittedName>
</protein>
<sequence length="462" mass="52694">MSQHLFLQIENLALTESNLRKICEKSVKVFYENSVYVSLQNVKLNDQLLEIVCSYLQNGSFLTSVELNLRENKIGSQGANTVASLISKLPSIRSIKINFWQNQIGDKGLQLFAEKVIQSQHLEQISLNIEDNQISSEGLQIFCETLQKMEQLTALALYIRGNKVDQRGLAGVSKTLKGFKKLINLKLSLCGISMNNQCLEEIYANLNNNKLEKLYLDLQQCKIKDGLGSLGKLLASSAQLHDLYLNLERNAIEQSEIIDLFNPILSNQSNLRTIEINLKANKIGKEGSIELSNTIRKLNATLKSINLALTKIECVDMVNIIDSIMNNMYLQQLCLSLRSQEIRLELIQALGQVLSKPSTLANIKLDLRGQTQLTSELFQEWIPYFKDLRPNLKSLNLDFSQTELQYVEIFELAELILEQQNLHTFVYHHDCGYIQEEIKQSALKNKNLIYFELTNKEDDLLF</sequence>
<dbReference type="GeneID" id="7829224"/>
<dbReference type="EMBL" id="GG662698">
    <property type="protein sequence ID" value="EAR84595.2"/>
    <property type="molecule type" value="Genomic_DNA"/>
</dbReference>
<dbReference type="InParanoid" id="I7LT69"/>
<gene>
    <name evidence="1" type="ORF">TTHERM_00648570</name>
</gene>
<dbReference type="InterPro" id="IPR001611">
    <property type="entry name" value="Leu-rich_rpt"/>
</dbReference>
<dbReference type="GO" id="GO:0005096">
    <property type="term" value="F:GTPase activator activity"/>
    <property type="evidence" value="ECO:0007669"/>
    <property type="project" value="InterPro"/>
</dbReference>
<keyword evidence="1" id="KW-0418">Kinase</keyword>
<dbReference type="Gene3D" id="3.80.10.10">
    <property type="entry name" value="Ribonuclease Inhibitor"/>
    <property type="match status" value="2"/>
</dbReference>
<dbReference type="PANTHER" id="PTHR46761">
    <property type="entry name" value="RAN GTPASE-ACTIVATING PROTEIN 1"/>
    <property type="match status" value="1"/>
</dbReference>
<dbReference type="KEGG" id="tet:TTHERM_00648570"/>
<accession>I7LT69</accession>
<organism evidence="1 2">
    <name type="scientific">Tetrahymena thermophila (strain SB210)</name>
    <dbReference type="NCBI Taxonomy" id="312017"/>
    <lineage>
        <taxon>Eukaryota</taxon>
        <taxon>Sar</taxon>
        <taxon>Alveolata</taxon>
        <taxon>Ciliophora</taxon>
        <taxon>Intramacronucleata</taxon>
        <taxon>Oligohymenophorea</taxon>
        <taxon>Hymenostomatida</taxon>
        <taxon>Tetrahymenina</taxon>
        <taxon>Tetrahymenidae</taxon>
        <taxon>Tetrahymena</taxon>
    </lineage>
</organism>
<dbReference type="GO" id="GO:0016301">
    <property type="term" value="F:kinase activity"/>
    <property type="evidence" value="ECO:0007669"/>
    <property type="project" value="UniProtKB-KW"/>
</dbReference>
<reference evidence="2" key="1">
    <citation type="journal article" date="2006" name="PLoS Biol.">
        <title>Macronuclear genome sequence of the ciliate Tetrahymena thermophila, a model eukaryote.</title>
        <authorList>
            <person name="Eisen J.A."/>
            <person name="Coyne R.S."/>
            <person name="Wu M."/>
            <person name="Wu D."/>
            <person name="Thiagarajan M."/>
            <person name="Wortman J.R."/>
            <person name="Badger J.H."/>
            <person name="Ren Q."/>
            <person name="Amedeo P."/>
            <person name="Jones K.M."/>
            <person name="Tallon L.J."/>
            <person name="Delcher A.L."/>
            <person name="Salzberg S.L."/>
            <person name="Silva J.C."/>
            <person name="Haas B.J."/>
            <person name="Majoros W.H."/>
            <person name="Farzad M."/>
            <person name="Carlton J.M."/>
            <person name="Smith R.K. Jr."/>
            <person name="Garg J."/>
            <person name="Pearlman R.E."/>
            <person name="Karrer K.M."/>
            <person name="Sun L."/>
            <person name="Manning G."/>
            <person name="Elde N.C."/>
            <person name="Turkewitz A.P."/>
            <person name="Asai D.J."/>
            <person name="Wilkes D.E."/>
            <person name="Wang Y."/>
            <person name="Cai H."/>
            <person name="Collins K."/>
            <person name="Stewart B.A."/>
            <person name="Lee S.R."/>
            <person name="Wilamowska K."/>
            <person name="Weinberg Z."/>
            <person name="Ruzzo W.L."/>
            <person name="Wloga D."/>
            <person name="Gaertig J."/>
            <person name="Frankel J."/>
            <person name="Tsao C.-C."/>
            <person name="Gorovsky M.A."/>
            <person name="Keeling P.J."/>
            <person name="Waller R.F."/>
            <person name="Patron N.J."/>
            <person name="Cherry J.M."/>
            <person name="Stover N.A."/>
            <person name="Krieger C.J."/>
            <person name="del Toro C."/>
            <person name="Ryder H.F."/>
            <person name="Williamson S.C."/>
            <person name="Barbeau R.A."/>
            <person name="Hamilton E.P."/>
            <person name="Orias E."/>
        </authorList>
    </citation>
    <scope>NUCLEOTIDE SEQUENCE [LARGE SCALE GENOMIC DNA]</scope>
    <source>
        <strain evidence="2">SB210</strain>
    </source>
</reference>
<dbReference type="Pfam" id="PF13516">
    <property type="entry name" value="LRR_6"/>
    <property type="match status" value="1"/>
</dbReference>
<proteinExistence type="predicted"/>
<dbReference type="InterPro" id="IPR032675">
    <property type="entry name" value="LRR_dom_sf"/>
</dbReference>
<keyword evidence="1" id="KW-0808">Transferase</keyword>